<dbReference type="EMBL" id="VIFM01000240">
    <property type="protein sequence ID" value="TQF10635.1"/>
    <property type="molecule type" value="Genomic_DNA"/>
</dbReference>
<keyword evidence="1" id="KW-0732">Signal</keyword>
<protein>
    <recommendedName>
        <fullName evidence="4">Lipoprotein</fullName>
    </recommendedName>
</protein>
<dbReference type="Proteomes" id="UP000315369">
    <property type="component" value="Unassembled WGS sequence"/>
</dbReference>
<gene>
    <name evidence="2" type="ORF">FJV41_38365</name>
</gene>
<name>A0A540WNN7_9BACT</name>
<proteinExistence type="predicted"/>
<feature type="signal peptide" evidence="1">
    <location>
        <begin position="1"/>
        <end position="20"/>
    </location>
</feature>
<evidence type="ECO:0000313" key="3">
    <source>
        <dbReference type="Proteomes" id="UP000315369"/>
    </source>
</evidence>
<sequence length="117" mass="12648">MSKHFVRSLFLGAVVACVSACGGAETEPRESEVVVDDVEQRACAMGTFQNNCRDWGAGGYSDPACTGGTYRWKFWACKQYQAGTQKYRQECGTEQYVCGSSATSRPSSSVSACVQNC</sequence>
<comment type="caution">
    <text evidence="2">The sequence shown here is derived from an EMBL/GenBank/DDBJ whole genome shotgun (WGS) entry which is preliminary data.</text>
</comment>
<organism evidence="2 3">
    <name type="scientific">Myxococcus llanfairpwllgwyngyllgogerychwyrndrobwllllantysiliogogogochensis</name>
    <dbReference type="NCBI Taxonomy" id="2590453"/>
    <lineage>
        <taxon>Bacteria</taxon>
        <taxon>Pseudomonadati</taxon>
        <taxon>Myxococcota</taxon>
        <taxon>Myxococcia</taxon>
        <taxon>Myxococcales</taxon>
        <taxon>Cystobacterineae</taxon>
        <taxon>Myxococcaceae</taxon>
        <taxon>Myxococcus</taxon>
    </lineage>
</organism>
<reference evidence="2 3" key="1">
    <citation type="submission" date="2019-06" db="EMBL/GenBank/DDBJ databases">
        <authorList>
            <person name="Livingstone P."/>
            <person name="Whitworth D."/>
        </authorList>
    </citation>
    <scope>NUCLEOTIDE SEQUENCE [LARGE SCALE GENOMIC DNA]</scope>
    <source>
        <strain evidence="2 3">AM401</strain>
    </source>
</reference>
<evidence type="ECO:0000313" key="2">
    <source>
        <dbReference type="EMBL" id="TQF10635.1"/>
    </source>
</evidence>
<keyword evidence="3" id="KW-1185">Reference proteome</keyword>
<accession>A0A540WNN7</accession>
<evidence type="ECO:0008006" key="4">
    <source>
        <dbReference type="Google" id="ProtNLM"/>
    </source>
</evidence>
<evidence type="ECO:0000256" key="1">
    <source>
        <dbReference type="SAM" id="SignalP"/>
    </source>
</evidence>
<dbReference type="RefSeq" id="WP_141647576.1">
    <property type="nucleotide sequence ID" value="NZ_VIFM01000240.1"/>
</dbReference>
<dbReference type="AlphaFoldDB" id="A0A540WNN7"/>
<feature type="chain" id="PRO_5021761024" description="Lipoprotein" evidence="1">
    <location>
        <begin position="21"/>
        <end position="117"/>
    </location>
</feature>